<dbReference type="OrthoDB" id="9988102at2759"/>
<organism evidence="4 5">
    <name type="scientific">Venustampulla echinocandica</name>
    <dbReference type="NCBI Taxonomy" id="2656787"/>
    <lineage>
        <taxon>Eukaryota</taxon>
        <taxon>Fungi</taxon>
        <taxon>Dikarya</taxon>
        <taxon>Ascomycota</taxon>
        <taxon>Pezizomycotina</taxon>
        <taxon>Leotiomycetes</taxon>
        <taxon>Helotiales</taxon>
        <taxon>Pleuroascaceae</taxon>
        <taxon>Venustampulla</taxon>
    </lineage>
</organism>
<dbReference type="PANTHER" id="PTHR42081:SF1">
    <property type="entry name" value="ZINC FINGER PROTEIN DHHC DOMAIN CONTAINING PROTEIN"/>
    <property type="match status" value="1"/>
</dbReference>
<feature type="compositionally biased region" description="Basic and acidic residues" evidence="1">
    <location>
        <begin position="556"/>
        <end position="572"/>
    </location>
</feature>
<dbReference type="InterPro" id="IPR058348">
    <property type="entry name" value="DUF8035"/>
</dbReference>
<dbReference type="RefSeq" id="XP_031869881.1">
    <property type="nucleotide sequence ID" value="XM_032013281.1"/>
</dbReference>
<keyword evidence="2" id="KW-0472">Membrane</keyword>
<dbReference type="PANTHER" id="PTHR42081">
    <property type="entry name" value="ZINC FINGER PROTEIN DHHC DOMAIN CONTAINING PROTEIN"/>
    <property type="match status" value="1"/>
</dbReference>
<dbReference type="EMBL" id="NPIC01000003">
    <property type="protein sequence ID" value="RDL37225.1"/>
    <property type="molecule type" value="Genomic_DNA"/>
</dbReference>
<evidence type="ECO:0000256" key="1">
    <source>
        <dbReference type="SAM" id="MobiDB-lite"/>
    </source>
</evidence>
<feature type="region of interest" description="Disordered" evidence="1">
    <location>
        <begin position="839"/>
        <end position="865"/>
    </location>
</feature>
<feature type="transmembrane region" description="Helical" evidence="2">
    <location>
        <begin position="1023"/>
        <end position="1045"/>
    </location>
</feature>
<feature type="transmembrane region" description="Helical" evidence="2">
    <location>
        <begin position="1052"/>
        <end position="1074"/>
    </location>
</feature>
<reference evidence="4 5" key="1">
    <citation type="journal article" date="2018" name="IMA Fungus">
        <title>IMA Genome-F 9: Draft genome sequence of Annulohypoxylon stygium, Aspergillus mulundensis, Berkeleyomyces basicola (syn. Thielaviopsis basicola), Ceratocystis smalleyi, two Cercospora beticola strains, Coleophoma cylindrospora, Fusarium fracticaudum, Phialophora cf. hyalina, and Morchella septimelata.</title>
        <authorList>
            <person name="Wingfield B.D."/>
            <person name="Bills G.F."/>
            <person name="Dong Y."/>
            <person name="Huang W."/>
            <person name="Nel W.J."/>
            <person name="Swalarsk-Parry B.S."/>
            <person name="Vaghefi N."/>
            <person name="Wilken P.M."/>
            <person name="An Z."/>
            <person name="de Beer Z.W."/>
            <person name="De Vos L."/>
            <person name="Chen L."/>
            <person name="Duong T.A."/>
            <person name="Gao Y."/>
            <person name="Hammerbacher A."/>
            <person name="Kikkert J.R."/>
            <person name="Li Y."/>
            <person name="Li H."/>
            <person name="Li K."/>
            <person name="Li Q."/>
            <person name="Liu X."/>
            <person name="Ma X."/>
            <person name="Naidoo K."/>
            <person name="Pethybridge S.J."/>
            <person name="Sun J."/>
            <person name="Steenkamp E.T."/>
            <person name="van der Nest M.A."/>
            <person name="van Wyk S."/>
            <person name="Wingfield M.J."/>
            <person name="Xiong C."/>
            <person name="Yue Q."/>
            <person name="Zhang X."/>
        </authorList>
    </citation>
    <scope>NUCLEOTIDE SEQUENCE [LARGE SCALE GENOMIC DNA]</scope>
    <source>
        <strain evidence="4 5">BP 5553</strain>
    </source>
</reference>
<name>A0A370TNX7_9HELO</name>
<feature type="compositionally biased region" description="Basic and acidic residues" evidence="1">
    <location>
        <begin position="839"/>
        <end position="855"/>
    </location>
</feature>
<evidence type="ECO:0000259" key="3">
    <source>
        <dbReference type="Pfam" id="PF26118"/>
    </source>
</evidence>
<keyword evidence="5" id="KW-1185">Reference proteome</keyword>
<sequence length="1076" mass="120828">MSDDVETIGQLESATDNSFSVQNWTWGHGVGSGTNDEHLQPVSIEGAIEAGSSMWSETSGHSQDYGDGAGYSSHNDDSIAPTASTGSHRKGKRPQERSLRSLSADSDKGIPKFTTNRTLNLLHTFSDSTSNDGVVKATYNVWRDPIPRINTYTRTIPVKGILRPPREKFPENPAPIREGVASLKLNKKGRVPPGARWTKISRKLVNPEALELGKERYEAREDFVIVLRVLSSDEVQSYADVTQRIRAARKELENDEAAGRRRARGERHERHKREGQESFRDSSSDSEAEKGIQDKLDHNSSTLTPPSKTSQWDQTPIGLNSFGGSDFMPVPSILPSPEILHILKGASILAKTKYETEIEDTKQQSNLSPIHQRAPTIEKLVALLLDDDVIKSLCIDALSTVAHERFERNLRRLLKDFAVGLRREAESKQERHAAHFVRLRARNSAYMICSTLSKKKAQKVDDIDPDIENLSEESDSDRSDDEVDYLQQLERFIKASKALEILRENLYAFVYSAEHISHFGGVHGQEKGRECPKTIHSANESQCLNPLEPADWGSDTDDRGRQRERPSSKATRDTGPGYMDTTGKLPISRSIVSSFDTNTVAKDYGSDGYGYTNPQDLVRHDLFLARENVPVLPQQVTKRYRCYSADSTTRVLNGKSLIKGLEIVELPSRSQQQANIRRPLSTSRVEVLKTQIVREIPTTRVDHSIDKSKESLAILDEPVVHPKAIQTGRNMWGFALQTAIRTKMRELLNGNQQAVPKGKARIEWKCKCGHTITDDFTELQPGAADRLRQTLSRSTTNLPVSSNSSSLSNFSRAFSSGLQSLRGLLTFSKDKDLESDLPIHELRSPSNPTDHERSQPETPATPSMESAYLPVCYDQGRYATQLLQLDLTILEADSDKALFQILRKSYHDLRPSWRSWISLRTLESIRFVHFEMYKSELVDVRKQDDVPPPEDIDYRYKPAPPEIIPPVGSKYLMHVFQHPDCAEEESLCLSRFPKKLKERLRCRGGIKPGWGLQYEDGLDIKKLWITLFVVFGLGSLTIGISWAILKHSIQDAFAIAAYLLAFATVTVGTVRALLVM</sequence>
<dbReference type="AlphaFoldDB" id="A0A370TNX7"/>
<gene>
    <name evidence="4" type="ORF">BP5553_04658</name>
</gene>
<comment type="caution">
    <text evidence="4">The sequence shown here is derived from an EMBL/GenBank/DDBJ whole genome shotgun (WGS) entry which is preliminary data.</text>
</comment>
<evidence type="ECO:0000256" key="2">
    <source>
        <dbReference type="SAM" id="Phobius"/>
    </source>
</evidence>
<feature type="compositionally biased region" description="Basic and acidic residues" evidence="1">
    <location>
        <begin position="93"/>
        <end position="110"/>
    </location>
</feature>
<feature type="region of interest" description="Disordered" evidence="1">
    <location>
        <begin position="1"/>
        <end position="110"/>
    </location>
</feature>
<evidence type="ECO:0000313" key="4">
    <source>
        <dbReference type="EMBL" id="RDL37225.1"/>
    </source>
</evidence>
<dbReference type="Pfam" id="PF26118">
    <property type="entry name" value="DUF8035"/>
    <property type="match status" value="1"/>
</dbReference>
<feature type="compositionally biased region" description="Polar residues" evidence="1">
    <location>
        <begin position="10"/>
        <end position="25"/>
    </location>
</feature>
<feature type="domain" description="DUF8035" evidence="3">
    <location>
        <begin position="195"/>
        <end position="248"/>
    </location>
</feature>
<keyword evidence="2" id="KW-0812">Transmembrane</keyword>
<dbReference type="GeneID" id="43597507"/>
<evidence type="ECO:0000313" key="5">
    <source>
        <dbReference type="Proteomes" id="UP000254866"/>
    </source>
</evidence>
<accession>A0A370TNX7</accession>
<feature type="region of interest" description="Disordered" evidence="1">
    <location>
        <begin position="539"/>
        <end position="583"/>
    </location>
</feature>
<feature type="compositionally biased region" description="Basic and acidic residues" evidence="1">
    <location>
        <begin position="266"/>
        <end position="298"/>
    </location>
</feature>
<feature type="compositionally biased region" description="Polar residues" evidence="1">
    <location>
        <begin position="53"/>
        <end position="62"/>
    </location>
</feature>
<feature type="compositionally biased region" description="Polar residues" evidence="1">
    <location>
        <begin position="299"/>
        <end position="316"/>
    </location>
</feature>
<proteinExistence type="predicted"/>
<keyword evidence="2" id="KW-1133">Transmembrane helix</keyword>
<feature type="region of interest" description="Disordered" evidence="1">
    <location>
        <begin position="252"/>
        <end position="316"/>
    </location>
</feature>
<dbReference type="Proteomes" id="UP000254866">
    <property type="component" value="Unassembled WGS sequence"/>
</dbReference>
<protein>
    <recommendedName>
        <fullName evidence="3">DUF8035 domain-containing protein</fullName>
    </recommendedName>
</protein>